<feature type="transmembrane region" description="Helical" evidence="1">
    <location>
        <begin position="6"/>
        <end position="23"/>
    </location>
</feature>
<dbReference type="Proteomes" id="UP000241604">
    <property type="component" value="Segment"/>
</dbReference>
<evidence type="ECO:0000313" key="2">
    <source>
        <dbReference type="EMBL" id="SOO46629.1"/>
    </source>
</evidence>
<accession>A0A2D0PDS9</accession>
<evidence type="ECO:0000256" key="1">
    <source>
        <dbReference type="SAM" id="Phobius"/>
    </source>
</evidence>
<dbReference type="InterPro" id="IPR016417">
    <property type="entry name" value="I-spanin_T7likevirus"/>
</dbReference>
<proteinExistence type="predicted"/>
<keyword evidence="1" id="KW-1133">Transmembrane helix</keyword>
<evidence type="ECO:0000313" key="3">
    <source>
        <dbReference type="Proteomes" id="UP000241604"/>
    </source>
</evidence>
<dbReference type="PROSITE" id="PS51257">
    <property type="entry name" value="PROKAR_LIPOPROTEIN"/>
    <property type="match status" value="1"/>
</dbReference>
<dbReference type="EMBL" id="LT961841">
    <property type="protein sequence ID" value="SOO46629.1"/>
    <property type="molecule type" value="Genomic_DNA"/>
</dbReference>
<reference evidence="3" key="1">
    <citation type="submission" date="2017-10" db="EMBL/GenBank/DDBJ databases">
        <authorList>
            <person name="Skurnik M."/>
        </authorList>
    </citation>
    <scope>NUCLEOTIDE SEQUENCE [LARGE SCALE GENOMIC DNA]</scope>
</reference>
<keyword evidence="1" id="KW-0472">Membrane</keyword>
<name>A0A2D0PDS9_9CAUD</name>
<gene>
    <name evidence="2" type="primary">g043</name>
</gene>
<protein>
    <submittedName>
        <fullName evidence="2">Phage endopeptidase Rz</fullName>
    </submittedName>
</protein>
<dbReference type="PIRSF" id="PIRSF004485">
    <property type="entry name" value="T7_18-5_prd"/>
    <property type="match status" value="1"/>
</dbReference>
<keyword evidence="1" id="KW-0812">Transmembrane</keyword>
<organism evidence="2 3">
    <name type="scientific">Yersinia phage fPS-89</name>
    <dbReference type="NCBI Taxonomy" id="2052744"/>
    <lineage>
        <taxon>Viruses</taxon>
        <taxon>Duplodnaviria</taxon>
        <taxon>Heunggongvirae</taxon>
        <taxon>Uroviricota</taxon>
        <taxon>Caudoviricetes</taxon>
        <taxon>Autographivirales</taxon>
        <taxon>Autotranscriptaviridae</taxon>
        <taxon>Studiervirinae</taxon>
        <taxon>Helsettvirus</taxon>
        <taxon>Helsettvirus fPS53</taxon>
    </lineage>
</organism>
<sequence length="152" mass="17216">MEYGTIKSWLLAAAIGVGCFYSYNAGYHKADTKWTMEVQNEYIKTEKANEDKRIAVQGAVSKISAKYQGDLEALEGSTDRIINDLRNDGKRLRVKLKATESKPNSDGRCLIDGRAELDEEFSKRLIRVTQKGDLWIKALQDTIVELQNKEVK</sequence>